<gene>
    <name evidence="13" type="ORF">GCM10010430_63370</name>
</gene>
<keyword evidence="9" id="KW-0902">Two-component regulatory system</keyword>
<evidence type="ECO:0000256" key="4">
    <source>
        <dbReference type="ARBA" id="ARBA00022692"/>
    </source>
</evidence>
<proteinExistence type="predicted"/>
<accession>A0ABP5RSR3</accession>
<dbReference type="Pfam" id="PF13493">
    <property type="entry name" value="DUF4118"/>
    <property type="match status" value="1"/>
</dbReference>
<keyword evidence="5" id="KW-0547">Nucleotide-binding</keyword>
<evidence type="ECO:0000256" key="6">
    <source>
        <dbReference type="ARBA" id="ARBA00022777"/>
    </source>
</evidence>
<evidence type="ECO:0000256" key="8">
    <source>
        <dbReference type="ARBA" id="ARBA00022989"/>
    </source>
</evidence>
<protein>
    <recommendedName>
        <fullName evidence="12">Sensor protein KdpD transmembrane domain-containing protein</fullName>
    </recommendedName>
</protein>
<dbReference type="Gene3D" id="1.20.120.620">
    <property type="entry name" value="Backbone structure of the membrane domain of e. Coli histidine kinase receptor kdpd"/>
    <property type="match status" value="1"/>
</dbReference>
<dbReference type="EMBL" id="BAAATR010000038">
    <property type="protein sequence ID" value="GAA2269236.1"/>
    <property type="molecule type" value="Genomic_DNA"/>
</dbReference>
<keyword evidence="4 11" id="KW-0812">Transmembrane</keyword>
<evidence type="ECO:0000256" key="10">
    <source>
        <dbReference type="ARBA" id="ARBA00023136"/>
    </source>
</evidence>
<evidence type="ECO:0000256" key="5">
    <source>
        <dbReference type="ARBA" id="ARBA00022741"/>
    </source>
</evidence>
<dbReference type="Proteomes" id="UP001500305">
    <property type="component" value="Unassembled WGS sequence"/>
</dbReference>
<keyword evidence="7" id="KW-0067">ATP-binding</keyword>
<sequence>MLRHLTRDTLSLVAAVLGPAALCAVLLPLRDRLANTDVALLLLVVVVVAVAALGRRLAGALAAVSAAVWFDFFFTPPYERFAISKSSDLTTAVLLLLVGLAVSQLAFHASRLQVVAITDADYLARIHATAVLARSANSAITVVDHVQDQLVELLRLRGCRFEYGSLLGHPPRLEHDGSVVIGRRPWDADRLGLPDQDVELRLFGNGQYVGRFMLEPTPGAVPSRQARLVAVTLADQVGAVLDSLRPPAHTA</sequence>
<reference evidence="14" key="1">
    <citation type="journal article" date="2019" name="Int. J. Syst. Evol. Microbiol.">
        <title>The Global Catalogue of Microorganisms (GCM) 10K type strain sequencing project: providing services to taxonomists for standard genome sequencing and annotation.</title>
        <authorList>
            <consortium name="The Broad Institute Genomics Platform"/>
            <consortium name="The Broad Institute Genome Sequencing Center for Infectious Disease"/>
            <person name="Wu L."/>
            <person name="Ma J."/>
        </authorList>
    </citation>
    <scope>NUCLEOTIDE SEQUENCE [LARGE SCALE GENOMIC DNA]</scope>
    <source>
        <strain evidence="14">JCM 7356</strain>
    </source>
</reference>
<evidence type="ECO:0000256" key="2">
    <source>
        <dbReference type="ARBA" id="ARBA00022553"/>
    </source>
</evidence>
<evidence type="ECO:0000256" key="11">
    <source>
        <dbReference type="SAM" id="Phobius"/>
    </source>
</evidence>
<feature type="transmembrane region" description="Helical" evidence="11">
    <location>
        <begin position="60"/>
        <end position="77"/>
    </location>
</feature>
<comment type="caution">
    <text evidence="13">The sequence shown here is derived from an EMBL/GenBank/DDBJ whole genome shotgun (WGS) entry which is preliminary data.</text>
</comment>
<feature type="transmembrane region" description="Helical" evidence="11">
    <location>
        <begin position="89"/>
        <end position="107"/>
    </location>
</feature>
<keyword evidence="2" id="KW-0597">Phosphoprotein</keyword>
<comment type="subcellular location">
    <subcellularLocation>
        <location evidence="1">Membrane</location>
        <topology evidence="1">Multi-pass membrane protein</topology>
    </subcellularLocation>
</comment>
<dbReference type="RefSeq" id="WP_344639979.1">
    <property type="nucleotide sequence ID" value="NZ_BAAATR010000038.1"/>
</dbReference>
<evidence type="ECO:0000256" key="1">
    <source>
        <dbReference type="ARBA" id="ARBA00004141"/>
    </source>
</evidence>
<organism evidence="13 14">
    <name type="scientific">Kitasatospora cystarginea</name>
    <dbReference type="NCBI Taxonomy" id="58350"/>
    <lineage>
        <taxon>Bacteria</taxon>
        <taxon>Bacillati</taxon>
        <taxon>Actinomycetota</taxon>
        <taxon>Actinomycetes</taxon>
        <taxon>Kitasatosporales</taxon>
        <taxon>Streptomycetaceae</taxon>
        <taxon>Kitasatospora</taxon>
    </lineage>
</organism>
<name>A0ABP5RSR3_9ACTN</name>
<evidence type="ECO:0000313" key="13">
    <source>
        <dbReference type="EMBL" id="GAA2269236.1"/>
    </source>
</evidence>
<keyword evidence="3" id="KW-0808">Transferase</keyword>
<evidence type="ECO:0000256" key="3">
    <source>
        <dbReference type="ARBA" id="ARBA00022679"/>
    </source>
</evidence>
<keyword evidence="8 11" id="KW-1133">Transmembrane helix</keyword>
<keyword evidence="6" id="KW-0418">Kinase</keyword>
<dbReference type="InterPro" id="IPR038318">
    <property type="entry name" value="KdpD_sf"/>
</dbReference>
<dbReference type="InterPro" id="IPR025201">
    <property type="entry name" value="KdpD_TM"/>
</dbReference>
<feature type="domain" description="Sensor protein KdpD transmembrane" evidence="12">
    <location>
        <begin position="13"/>
        <end position="111"/>
    </location>
</feature>
<evidence type="ECO:0000259" key="12">
    <source>
        <dbReference type="Pfam" id="PF13493"/>
    </source>
</evidence>
<evidence type="ECO:0000256" key="9">
    <source>
        <dbReference type="ARBA" id="ARBA00023012"/>
    </source>
</evidence>
<feature type="transmembrane region" description="Helical" evidence="11">
    <location>
        <begin position="33"/>
        <end position="53"/>
    </location>
</feature>
<keyword evidence="10 11" id="KW-0472">Membrane</keyword>
<evidence type="ECO:0000256" key="7">
    <source>
        <dbReference type="ARBA" id="ARBA00022840"/>
    </source>
</evidence>
<evidence type="ECO:0000313" key="14">
    <source>
        <dbReference type="Proteomes" id="UP001500305"/>
    </source>
</evidence>
<keyword evidence="14" id="KW-1185">Reference proteome</keyword>